<name>A0ACB8VZB7_9TELE</name>
<protein>
    <submittedName>
        <fullName evidence="1">Uncharacterized protein</fullName>
    </submittedName>
</protein>
<evidence type="ECO:0000313" key="1">
    <source>
        <dbReference type="EMBL" id="KAI3360774.1"/>
    </source>
</evidence>
<evidence type="ECO:0000313" key="2">
    <source>
        <dbReference type="Proteomes" id="UP000831701"/>
    </source>
</evidence>
<dbReference type="EMBL" id="CM041546">
    <property type="protein sequence ID" value="KAI3360774.1"/>
    <property type="molecule type" value="Genomic_DNA"/>
</dbReference>
<sequence>MKEAYEIASTTAQKEAAKGKRYYDQKVYGAQLHPGNRVLLRNLKERGGPGKLCSHWEDAVYVVVSQKNPDMPVYEIKPENGGKSRTVHRNLLLPCDSLPVVKLEGKEQGKRKRNLRQNRKEAQLLQQGTDVDSGDEAGGGAWEKKESAYLQDVGEERLELQRTQDHPNQQEQQAEYTSDEEEQRRLSGDSDGEQGSSTQVLNSHPQRERRRPRMLTYDALGQPTSKPDMACYSTLVLLFCVKNQSEKTYVYMSTLKTWTDASDYCREHFTDLPVIENTAENIAVYSAKSATASIWIGLYRVSWTWSDNTQSSFRFWTSDNPNNGGGQQFCTLENPLHQWNDATCSDKFPFICHQGEKLLDFINKTCTVYVSLFCDCMFIVLFSFKTEDRGEVKSDMACYTTLVLLFCVTSQSEKTYVFISTLKTCTDARDYCRENFTDLPVIENTAENTEVYSAKSANAIVWIGLYRV</sequence>
<accession>A0ACB8VZB7</accession>
<keyword evidence="2" id="KW-1185">Reference proteome</keyword>
<comment type="caution">
    <text evidence="1">The sequence shown here is derived from an EMBL/GenBank/DDBJ whole genome shotgun (WGS) entry which is preliminary data.</text>
</comment>
<proteinExistence type="predicted"/>
<reference evidence="1" key="1">
    <citation type="submission" date="2022-04" db="EMBL/GenBank/DDBJ databases">
        <title>Jade perch genome.</title>
        <authorList>
            <person name="Chao B."/>
        </authorList>
    </citation>
    <scope>NUCLEOTIDE SEQUENCE</scope>
    <source>
        <strain evidence="1">CB-2022</strain>
    </source>
</reference>
<dbReference type="Proteomes" id="UP000831701">
    <property type="component" value="Chromosome 16"/>
</dbReference>
<organism evidence="1 2">
    <name type="scientific">Scortum barcoo</name>
    <name type="common">barcoo grunter</name>
    <dbReference type="NCBI Taxonomy" id="214431"/>
    <lineage>
        <taxon>Eukaryota</taxon>
        <taxon>Metazoa</taxon>
        <taxon>Chordata</taxon>
        <taxon>Craniata</taxon>
        <taxon>Vertebrata</taxon>
        <taxon>Euteleostomi</taxon>
        <taxon>Actinopterygii</taxon>
        <taxon>Neopterygii</taxon>
        <taxon>Teleostei</taxon>
        <taxon>Neoteleostei</taxon>
        <taxon>Acanthomorphata</taxon>
        <taxon>Eupercaria</taxon>
        <taxon>Centrarchiformes</taxon>
        <taxon>Terapontoidei</taxon>
        <taxon>Terapontidae</taxon>
        <taxon>Scortum</taxon>
    </lineage>
</organism>
<gene>
    <name evidence="1" type="ORF">L3Q82_013008</name>
</gene>